<dbReference type="PANTHER" id="PTHR22914">
    <property type="entry name" value="CHITIN SYNTHASE"/>
    <property type="match status" value="1"/>
</dbReference>
<evidence type="ECO:0000256" key="8">
    <source>
        <dbReference type="ARBA" id="ARBA00023136"/>
    </source>
</evidence>
<dbReference type="SUPFAM" id="SSF53448">
    <property type="entry name" value="Nucleotide-diphospho-sugar transferases"/>
    <property type="match status" value="1"/>
</dbReference>
<evidence type="ECO:0000256" key="10">
    <source>
        <dbReference type="ARBA" id="ARBA00048014"/>
    </source>
</evidence>
<dbReference type="GO" id="GO:0004100">
    <property type="term" value="F:chitin synthase activity"/>
    <property type="evidence" value="ECO:0007669"/>
    <property type="project" value="UniProtKB-EC"/>
</dbReference>
<evidence type="ECO:0000256" key="6">
    <source>
        <dbReference type="ARBA" id="ARBA00022692"/>
    </source>
</evidence>
<dbReference type="InterPro" id="IPR029044">
    <property type="entry name" value="Nucleotide-diphossugar_trans"/>
</dbReference>
<dbReference type="GO" id="GO:0030428">
    <property type="term" value="C:cell septum"/>
    <property type="evidence" value="ECO:0007669"/>
    <property type="project" value="TreeGrafter"/>
</dbReference>
<keyword evidence="9" id="KW-0325">Glycoprotein</keyword>
<protein>
    <recommendedName>
        <fullName evidence="2">chitin synthase</fullName>
        <ecNumber evidence="2">2.4.1.16</ecNumber>
    </recommendedName>
</protein>
<dbReference type="AlphaFoldDB" id="A0AAD6X7T3"/>
<evidence type="ECO:0000313" key="12">
    <source>
        <dbReference type="EMBL" id="KAJ7038600.1"/>
    </source>
</evidence>
<dbReference type="Proteomes" id="UP001218188">
    <property type="component" value="Unassembled WGS sequence"/>
</dbReference>
<evidence type="ECO:0000256" key="9">
    <source>
        <dbReference type="ARBA" id="ARBA00023180"/>
    </source>
</evidence>
<dbReference type="EMBL" id="JARJCM010000031">
    <property type="protein sequence ID" value="KAJ7038600.1"/>
    <property type="molecule type" value="Genomic_DNA"/>
</dbReference>
<comment type="subcellular location">
    <subcellularLocation>
        <location evidence="1">Cell membrane</location>
        <topology evidence="1">Multi-pass membrane protein</topology>
    </subcellularLocation>
</comment>
<evidence type="ECO:0000256" key="4">
    <source>
        <dbReference type="ARBA" id="ARBA00022676"/>
    </source>
</evidence>
<evidence type="ECO:0000256" key="1">
    <source>
        <dbReference type="ARBA" id="ARBA00004651"/>
    </source>
</evidence>
<dbReference type="PANTHER" id="PTHR22914:SF13">
    <property type="entry name" value="CHITIN SYNTHASE"/>
    <property type="match status" value="1"/>
</dbReference>
<keyword evidence="5" id="KW-0808">Transferase</keyword>
<proteinExistence type="predicted"/>
<dbReference type="InterPro" id="IPR004835">
    <property type="entry name" value="Chitin_synth"/>
</dbReference>
<keyword evidence="8 11" id="KW-0472">Membrane</keyword>
<dbReference type="EC" id="2.4.1.16" evidence="2"/>
<comment type="caution">
    <text evidence="12">The sequence shown here is derived from an EMBL/GenBank/DDBJ whole genome shotgun (WGS) entry which is preliminary data.</text>
</comment>
<feature type="transmembrane region" description="Helical" evidence="11">
    <location>
        <begin position="14"/>
        <end position="34"/>
    </location>
</feature>
<dbReference type="GO" id="GO:0006031">
    <property type="term" value="P:chitin biosynthetic process"/>
    <property type="evidence" value="ECO:0007669"/>
    <property type="project" value="TreeGrafter"/>
</dbReference>
<evidence type="ECO:0000313" key="13">
    <source>
        <dbReference type="Proteomes" id="UP001218188"/>
    </source>
</evidence>
<evidence type="ECO:0000256" key="5">
    <source>
        <dbReference type="ARBA" id="ARBA00022679"/>
    </source>
</evidence>
<evidence type="ECO:0000256" key="2">
    <source>
        <dbReference type="ARBA" id="ARBA00012543"/>
    </source>
</evidence>
<accession>A0AAD6X7T3</accession>
<reference evidence="12" key="1">
    <citation type="submission" date="2023-03" db="EMBL/GenBank/DDBJ databases">
        <title>Massive genome expansion in bonnet fungi (Mycena s.s.) driven by repeated elements and novel gene families across ecological guilds.</title>
        <authorList>
            <consortium name="Lawrence Berkeley National Laboratory"/>
            <person name="Harder C.B."/>
            <person name="Miyauchi S."/>
            <person name="Viragh M."/>
            <person name="Kuo A."/>
            <person name="Thoen E."/>
            <person name="Andreopoulos B."/>
            <person name="Lu D."/>
            <person name="Skrede I."/>
            <person name="Drula E."/>
            <person name="Henrissat B."/>
            <person name="Morin E."/>
            <person name="Kohler A."/>
            <person name="Barry K."/>
            <person name="LaButti K."/>
            <person name="Morin E."/>
            <person name="Salamov A."/>
            <person name="Lipzen A."/>
            <person name="Mereny Z."/>
            <person name="Hegedus B."/>
            <person name="Baldrian P."/>
            <person name="Stursova M."/>
            <person name="Weitz H."/>
            <person name="Taylor A."/>
            <person name="Grigoriev I.V."/>
            <person name="Nagy L.G."/>
            <person name="Martin F."/>
            <person name="Kauserud H."/>
        </authorList>
    </citation>
    <scope>NUCLEOTIDE SEQUENCE</scope>
    <source>
        <strain evidence="12">CBHHK200</strain>
    </source>
</reference>
<evidence type="ECO:0000256" key="3">
    <source>
        <dbReference type="ARBA" id="ARBA00022475"/>
    </source>
</evidence>
<keyword evidence="7 11" id="KW-1133">Transmembrane helix</keyword>
<comment type="catalytic activity">
    <reaction evidence="10">
        <text>[(1-&gt;4)-N-acetyl-beta-D-glucosaminyl](n) + UDP-N-acetyl-alpha-D-glucosamine = [(1-&gt;4)-N-acetyl-beta-D-glucosaminyl](n+1) + UDP + H(+)</text>
        <dbReference type="Rhea" id="RHEA:16637"/>
        <dbReference type="Rhea" id="RHEA-COMP:9593"/>
        <dbReference type="Rhea" id="RHEA-COMP:9595"/>
        <dbReference type="ChEBI" id="CHEBI:15378"/>
        <dbReference type="ChEBI" id="CHEBI:17029"/>
        <dbReference type="ChEBI" id="CHEBI:57705"/>
        <dbReference type="ChEBI" id="CHEBI:58223"/>
        <dbReference type="EC" id="2.4.1.16"/>
    </reaction>
</comment>
<dbReference type="Pfam" id="PF03142">
    <property type="entry name" value="Chitin_synth_2"/>
    <property type="match status" value="2"/>
</dbReference>
<keyword evidence="4" id="KW-0328">Glycosyltransferase</keyword>
<evidence type="ECO:0000256" key="11">
    <source>
        <dbReference type="SAM" id="Phobius"/>
    </source>
</evidence>
<sequence length="335" mass="38270">MKRPHVRLAWREKLAIFLLIFLLNARVVFYIIVFGKLLCPKFDKAWGVSKGDHSDVSSETSNGQDVLETLAGQDLTYYFPASKRDSQILLMHYLNRMHFDAPVSPLELEIYHQMRNVIGIDPAFYEYIFTIDADTNITPDSLNRLVASAADDLSIISIRGETKLQNEDESWWTMIQVYEYQLSHHLSEAFESLFGSVTCLPSCFSLYRICTADKGRPIIISNLIIDEYAQPNIDTLPDQVHDESWKVLFSQQPRWINSMVHNLCELVLLPELFGFCCFFMLYIDLLGTLSSHSYQQESQSGDYYHDTIFTGSNPNLQALASQSVLAGVALQPLRT</sequence>
<keyword evidence="13" id="KW-1185">Reference proteome</keyword>
<evidence type="ECO:0000256" key="7">
    <source>
        <dbReference type="ARBA" id="ARBA00022989"/>
    </source>
</evidence>
<gene>
    <name evidence="12" type="ORF">C8F04DRAFT_1324472</name>
</gene>
<dbReference type="GO" id="GO:0005886">
    <property type="term" value="C:plasma membrane"/>
    <property type="evidence" value="ECO:0007669"/>
    <property type="project" value="UniProtKB-SubCell"/>
</dbReference>
<organism evidence="12 13">
    <name type="scientific">Mycena alexandri</name>
    <dbReference type="NCBI Taxonomy" id="1745969"/>
    <lineage>
        <taxon>Eukaryota</taxon>
        <taxon>Fungi</taxon>
        <taxon>Dikarya</taxon>
        <taxon>Basidiomycota</taxon>
        <taxon>Agaricomycotina</taxon>
        <taxon>Agaricomycetes</taxon>
        <taxon>Agaricomycetidae</taxon>
        <taxon>Agaricales</taxon>
        <taxon>Marasmiineae</taxon>
        <taxon>Mycenaceae</taxon>
        <taxon>Mycena</taxon>
    </lineage>
</organism>
<name>A0AAD6X7T3_9AGAR</name>
<keyword evidence="3" id="KW-1003">Cell membrane</keyword>
<keyword evidence="6 11" id="KW-0812">Transmembrane</keyword>
<dbReference type="GO" id="GO:0031505">
    <property type="term" value="P:fungal-type cell wall organization"/>
    <property type="evidence" value="ECO:0007669"/>
    <property type="project" value="TreeGrafter"/>
</dbReference>